<evidence type="ECO:0000313" key="2">
    <source>
        <dbReference type="EMBL" id="MFB9095065.1"/>
    </source>
</evidence>
<dbReference type="InterPro" id="IPR036812">
    <property type="entry name" value="NAD(P)_OxRdtase_dom_sf"/>
</dbReference>
<dbReference type="SUPFAM" id="SSF51430">
    <property type="entry name" value="NAD(P)-linked oxidoreductase"/>
    <property type="match status" value="1"/>
</dbReference>
<evidence type="ECO:0000313" key="3">
    <source>
        <dbReference type="Proteomes" id="UP001589607"/>
    </source>
</evidence>
<dbReference type="Proteomes" id="UP001589607">
    <property type="component" value="Unassembled WGS sequence"/>
</dbReference>
<proteinExistence type="predicted"/>
<protein>
    <submittedName>
        <fullName evidence="2">Aldo/keto reductase</fullName>
    </submittedName>
</protein>
<dbReference type="CDD" id="cd19097">
    <property type="entry name" value="AKR_unchar"/>
    <property type="match status" value="1"/>
</dbReference>
<dbReference type="PANTHER" id="PTHR43312">
    <property type="entry name" value="D-THREO-ALDOSE 1-DEHYDROGENASE"/>
    <property type="match status" value="1"/>
</dbReference>
<dbReference type="InterPro" id="IPR053135">
    <property type="entry name" value="AKR2_Oxidoreductase"/>
</dbReference>
<dbReference type="Gene3D" id="3.20.20.100">
    <property type="entry name" value="NADP-dependent oxidoreductase domain"/>
    <property type="match status" value="1"/>
</dbReference>
<dbReference type="InterPro" id="IPR023210">
    <property type="entry name" value="NADP_OxRdtase_dom"/>
</dbReference>
<comment type="caution">
    <text evidence="2">The sequence shown here is derived from an EMBL/GenBank/DDBJ whole genome shotgun (WGS) entry which is preliminary data.</text>
</comment>
<dbReference type="RefSeq" id="WP_236454851.1">
    <property type="nucleotide sequence ID" value="NZ_CBCSGE010000007.1"/>
</dbReference>
<organism evidence="2 3">
    <name type="scientific">Flavobacterium jumunjinense</name>
    <dbReference type="NCBI Taxonomy" id="998845"/>
    <lineage>
        <taxon>Bacteria</taxon>
        <taxon>Pseudomonadati</taxon>
        <taxon>Bacteroidota</taxon>
        <taxon>Flavobacteriia</taxon>
        <taxon>Flavobacteriales</taxon>
        <taxon>Flavobacteriaceae</taxon>
        <taxon>Flavobacterium</taxon>
    </lineage>
</organism>
<dbReference type="PANTHER" id="PTHR43312:SF1">
    <property type="entry name" value="NADP-DEPENDENT OXIDOREDUCTASE DOMAIN-CONTAINING PROTEIN"/>
    <property type="match status" value="1"/>
</dbReference>
<sequence>MKLALGTVQFGLQYGISNTKGVPTDLDVSQIFETAVKNNILTFDTAIAYGNAEERIADFLPNEAQIISKFPKYSSNSELKENIERSIIRLKQDRLYGFMAHNGDFLIENLKLWETLVNFKEKNKVQKIGYSLYTPKQLEALLQLDLIPDIIQIPFSLLDQKFTPYFEELKNKNIEIHCRSVFLQGLYFLNTESLPEKLIPLKAELNQLKEIANQYKISIADLALNFACLNKNIDKVVIGVENEKQLTDNINAVNNWNLDNSIFEAISAIKVTNKELLNPANW</sequence>
<dbReference type="Pfam" id="PF00248">
    <property type="entry name" value="Aldo_ket_red"/>
    <property type="match status" value="1"/>
</dbReference>
<name>A0ABV5GJP2_9FLAO</name>
<evidence type="ECO:0000259" key="1">
    <source>
        <dbReference type="Pfam" id="PF00248"/>
    </source>
</evidence>
<gene>
    <name evidence="2" type="ORF">ACFFVF_00930</name>
</gene>
<dbReference type="EMBL" id="JBHMEY010000001">
    <property type="protein sequence ID" value="MFB9095065.1"/>
    <property type="molecule type" value="Genomic_DNA"/>
</dbReference>
<feature type="domain" description="NADP-dependent oxidoreductase" evidence="1">
    <location>
        <begin position="2"/>
        <end position="269"/>
    </location>
</feature>
<accession>A0ABV5GJP2</accession>
<reference evidence="2 3" key="1">
    <citation type="submission" date="2024-09" db="EMBL/GenBank/DDBJ databases">
        <authorList>
            <person name="Sun Q."/>
            <person name="Mori K."/>
        </authorList>
    </citation>
    <scope>NUCLEOTIDE SEQUENCE [LARGE SCALE GENOMIC DNA]</scope>
    <source>
        <strain evidence="2 3">CECT 7955</strain>
    </source>
</reference>
<keyword evidence="3" id="KW-1185">Reference proteome</keyword>